<evidence type="ECO:0000256" key="6">
    <source>
        <dbReference type="ARBA" id="ARBA00061741"/>
    </source>
</evidence>
<feature type="compositionally biased region" description="Low complexity" evidence="8">
    <location>
        <begin position="615"/>
        <end position="629"/>
    </location>
</feature>
<dbReference type="InterPro" id="IPR029058">
    <property type="entry name" value="AB_hydrolase_fold"/>
</dbReference>
<dbReference type="InterPro" id="IPR001563">
    <property type="entry name" value="Peptidase_S10"/>
</dbReference>
<feature type="compositionally biased region" description="Basic and acidic residues" evidence="8">
    <location>
        <begin position="8"/>
        <end position="20"/>
    </location>
</feature>
<dbReference type="PROSITE" id="PS00131">
    <property type="entry name" value="CARBOXYPEPT_SER_SER"/>
    <property type="match status" value="1"/>
</dbReference>
<dbReference type="GO" id="GO:1904715">
    <property type="term" value="P:negative regulation of chaperone-mediated autophagy"/>
    <property type="evidence" value="ECO:0007669"/>
    <property type="project" value="UniProtKB-ARBA"/>
</dbReference>
<evidence type="ECO:0000256" key="7">
    <source>
        <dbReference type="RuleBase" id="RU361156"/>
    </source>
</evidence>
<evidence type="ECO:0000256" key="8">
    <source>
        <dbReference type="SAM" id="MobiDB-lite"/>
    </source>
</evidence>
<dbReference type="InterPro" id="IPR018202">
    <property type="entry name" value="Ser_caboxypep_ser_AS"/>
</dbReference>
<accession>A0A151MSL4</accession>
<dbReference type="SUPFAM" id="SSF53474">
    <property type="entry name" value="alpha/beta-Hydrolases"/>
    <property type="match status" value="1"/>
</dbReference>
<dbReference type="PANTHER" id="PTHR11802:SF471">
    <property type="entry name" value="CARBOXYPEPTIDASE"/>
    <property type="match status" value="1"/>
</dbReference>
<comment type="similarity">
    <text evidence="1 7">Belongs to the peptidase S10 family.</text>
</comment>
<keyword evidence="3 7" id="KW-0645">Protease</keyword>
<keyword evidence="2 7" id="KW-0121">Carboxypeptidase</keyword>
<dbReference type="InterPro" id="IPR033124">
    <property type="entry name" value="Ser_caboxypep_his_AS"/>
</dbReference>
<protein>
    <recommendedName>
        <fullName evidence="7">Carboxypeptidase</fullName>
        <ecNumber evidence="7">3.4.16.-</ecNumber>
    </recommendedName>
</protein>
<evidence type="ECO:0000256" key="3">
    <source>
        <dbReference type="ARBA" id="ARBA00022670"/>
    </source>
</evidence>
<comment type="subunit">
    <text evidence="6">Heterodimer of a 32 kDa chain and a 20 kDa chain; disulfide-linked.</text>
</comment>
<gene>
    <name evidence="9" type="primary">CTSAL</name>
    <name evidence="9" type="ORF">Y1Q_0003663</name>
</gene>
<evidence type="ECO:0000256" key="1">
    <source>
        <dbReference type="ARBA" id="ARBA00009431"/>
    </source>
</evidence>
<keyword evidence="10" id="KW-1185">Reference proteome</keyword>
<dbReference type="GO" id="GO:0004185">
    <property type="term" value="F:serine-type carboxypeptidase activity"/>
    <property type="evidence" value="ECO:0007669"/>
    <property type="project" value="UniProtKB-UniRule"/>
</dbReference>
<comment type="caution">
    <text evidence="9">The sequence shown here is derived from an EMBL/GenBank/DDBJ whole genome shotgun (WGS) entry which is preliminary data.</text>
</comment>
<feature type="region of interest" description="Disordered" evidence="8">
    <location>
        <begin position="596"/>
        <end position="642"/>
    </location>
</feature>
<dbReference type="Proteomes" id="UP000050525">
    <property type="component" value="Unassembled WGS sequence"/>
</dbReference>
<evidence type="ECO:0000313" key="10">
    <source>
        <dbReference type="Proteomes" id="UP000050525"/>
    </source>
</evidence>
<dbReference type="AlphaFoldDB" id="A0A151MSL4"/>
<dbReference type="STRING" id="8496.A0A151MSL4"/>
<dbReference type="Gene3D" id="3.40.50.1820">
    <property type="entry name" value="alpha/beta hydrolase"/>
    <property type="match status" value="1"/>
</dbReference>
<dbReference type="PROSITE" id="PS00560">
    <property type="entry name" value="CARBOXYPEPT_SER_HIS"/>
    <property type="match status" value="1"/>
</dbReference>
<evidence type="ECO:0000256" key="4">
    <source>
        <dbReference type="ARBA" id="ARBA00022801"/>
    </source>
</evidence>
<proteinExistence type="inferred from homology"/>
<dbReference type="EC" id="3.4.16.-" evidence="7"/>
<dbReference type="PRINTS" id="PR00724">
    <property type="entry name" value="CRBOXYPTASEC"/>
</dbReference>
<dbReference type="FunFam" id="3.40.50.1820:FF:000335">
    <property type="entry name" value="Carboxypeptidase"/>
    <property type="match status" value="1"/>
</dbReference>
<reference evidence="9 10" key="1">
    <citation type="journal article" date="2012" name="Genome Biol.">
        <title>Sequencing three crocodilian genomes to illuminate the evolution of archosaurs and amniotes.</title>
        <authorList>
            <person name="St John J.A."/>
            <person name="Braun E.L."/>
            <person name="Isberg S.R."/>
            <person name="Miles L.G."/>
            <person name="Chong A.Y."/>
            <person name="Gongora J."/>
            <person name="Dalzell P."/>
            <person name="Moran C."/>
            <person name="Bed'hom B."/>
            <person name="Abzhanov A."/>
            <person name="Burgess S.C."/>
            <person name="Cooksey A.M."/>
            <person name="Castoe T.A."/>
            <person name="Crawford N.G."/>
            <person name="Densmore L.D."/>
            <person name="Drew J.C."/>
            <person name="Edwards S.V."/>
            <person name="Faircloth B.C."/>
            <person name="Fujita M.K."/>
            <person name="Greenwold M.J."/>
            <person name="Hoffmann F.G."/>
            <person name="Howard J.M."/>
            <person name="Iguchi T."/>
            <person name="Janes D.E."/>
            <person name="Khan S.Y."/>
            <person name="Kohno S."/>
            <person name="de Koning A.J."/>
            <person name="Lance S.L."/>
            <person name="McCarthy F.M."/>
            <person name="McCormack J.E."/>
            <person name="Merchant M.E."/>
            <person name="Peterson D.G."/>
            <person name="Pollock D.D."/>
            <person name="Pourmand N."/>
            <person name="Raney B.J."/>
            <person name="Roessler K.A."/>
            <person name="Sanford J.R."/>
            <person name="Sawyer R.H."/>
            <person name="Schmidt C.J."/>
            <person name="Triplett E.W."/>
            <person name="Tuberville T.D."/>
            <person name="Venegas-Anaya M."/>
            <person name="Howard J.T."/>
            <person name="Jarvis E.D."/>
            <person name="Guillette L.J.Jr."/>
            <person name="Glenn T.C."/>
            <person name="Green R.E."/>
            <person name="Ray D.A."/>
        </authorList>
    </citation>
    <scope>NUCLEOTIDE SEQUENCE [LARGE SCALE GENOMIC DNA]</scope>
    <source>
        <strain evidence="9">KSC_2009_1</strain>
    </source>
</reference>
<sequence>MAKFPGKRSVEKRNDPHLPHESSAVVKSLKRLGNRSIRLYIRSEEEQLPGPTLLQGKDTTNRSGKHLIKACLGVKGTLLVRDPYGCCRNLLLSLRKHHPTSISRSHSYLLLELRRQSSLGKGGKNLLKPHEFEELLMEPDLDSRRSAPKSGTMKTAGWAWSESRHLAFIPLLVWGKLSKGHYAPDLITSLPGLSEMPSFQQWSGYLEAGPGHYFHYWFVESQGNPATDPVVVWLNGGPGCSSMEGFLAENGPLHLNDDGMPYLNPYSWNKVANMLYLESPAGVGYSYSDFTQSSISDNQVAEDNYQALQSFFAKFPAFRNNDFYVFGESYGGIYVPTLSAKIVKGSANFNFKGFGVGNGMTSYYFNEVTLMEFAYYHGVFGDELWALLNKNCCYQGTCNYINNTNSNCITAILPAYERLYGIGLNMYNLYASCWGGANYQERYEADLSNLFRQYQFNVPVPKVGSIPGVPRCINATAMYIWLNRDDVRQALHIPSSLPNWELCSSQVRTHYKRIYMDMAPFYQTLLKHDLRALVYNGDVDMVCNFLGSEKFVESLNKPMLKSYQPWYYNNQIAGFFNEYEKITFLTVKGAGHMVPQYKPAEASGGHRQRERLSRARSSPGPARPRASGAMFQNRVELLGKKS</sequence>
<dbReference type="eggNOG" id="KOG1282">
    <property type="taxonomic scope" value="Eukaryota"/>
</dbReference>
<dbReference type="EMBL" id="AKHW03005169">
    <property type="protein sequence ID" value="KYO27505.1"/>
    <property type="molecule type" value="Genomic_DNA"/>
</dbReference>
<evidence type="ECO:0000313" key="9">
    <source>
        <dbReference type="EMBL" id="KYO27505.1"/>
    </source>
</evidence>
<dbReference type="PANTHER" id="PTHR11802">
    <property type="entry name" value="SERINE PROTEASE FAMILY S10 SERINE CARBOXYPEPTIDASE"/>
    <property type="match status" value="1"/>
</dbReference>
<dbReference type="GO" id="GO:0031647">
    <property type="term" value="P:regulation of protein stability"/>
    <property type="evidence" value="ECO:0007669"/>
    <property type="project" value="UniProtKB-ARBA"/>
</dbReference>
<evidence type="ECO:0000256" key="2">
    <source>
        <dbReference type="ARBA" id="ARBA00022645"/>
    </source>
</evidence>
<name>A0A151MSL4_ALLMI</name>
<dbReference type="Pfam" id="PF00450">
    <property type="entry name" value="Peptidase_S10"/>
    <property type="match status" value="1"/>
</dbReference>
<evidence type="ECO:0000256" key="5">
    <source>
        <dbReference type="ARBA" id="ARBA00054649"/>
    </source>
</evidence>
<feature type="region of interest" description="Disordered" evidence="8">
    <location>
        <begin position="1"/>
        <end position="24"/>
    </location>
</feature>
<keyword evidence="4 7" id="KW-0378">Hydrolase</keyword>
<organism evidence="9 10">
    <name type="scientific">Alligator mississippiensis</name>
    <name type="common">American alligator</name>
    <dbReference type="NCBI Taxonomy" id="8496"/>
    <lineage>
        <taxon>Eukaryota</taxon>
        <taxon>Metazoa</taxon>
        <taxon>Chordata</taxon>
        <taxon>Craniata</taxon>
        <taxon>Vertebrata</taxon>
        <taxon>Euteleostomi</taxon>
        <taxon>Archelosauria</taxon>
        <taxon>Archosauria</taxon>
        <taxon>Crocodylia</taxon>
        <taxon>Alligatoridae</taxon>
        <taxon>Alligatorinae</taxon>
        <taxon>Alligator</taxon>
    </lineage>
</organism>
<comment type="function">
    <text evidence="5">Protective protein appears to be essential for both the activity of beta-galactosidase and neuraminidase, it associates with these enzymes and exerts a protective function necessary for their stability and activity. This protein is also a carboxypeptidase and can deamidate tachykinins.</text>
</comment>
<dbReference type="GO" id="GO:0006508">
    <property type="term" value="P:proteolysis"/>
    <property type="evidence" value="ECO:0007669"/>
    <property type="project" value="UniProtKB-KW"/>
</dbReference>